<organism evidence="1 2">
    <name type="scientific">Mediterraneibacter catenae</name>
    <dbReference type="NCBI Taxonomy" id="2594882"/>
    <lineage>
        <taxon>Bacteria</taxon>
        <taxon>Bacillati</taxon>
        <taxon>Bacillota</taxon>
        <taxon>Clostridia</taxon>
        <taxon>Lachnospirales</taxon>
        <taxon>Lachnospiraceae</taxon>
        <taxon>Mediterraneibacter</taxon>
    </lineage>
</organism>
<name>A0A5M9I2F9_9FIRM</name>
<reference evidence="1" key="1">
    <citation type="submission" date="2019-07" db="EMBL/GenBank/DDBJ databases">
        <authorList>
            <person name="Wongkuna S."/>
            <person name="Scaria J."/>
        </authorList>
    </citation>
    <scope>NUCLEOTIDE SEQUENCE [LARGE SCALE GENOMIC DNA]</scope>
    <source>
        <strain evidence="1">SW178</strain>
    </source>
</reference>
<proteinExistence type="predicted"/>
<comment type="caution">
    <text evidence="1">The sequence shown here is derived from an EMBL/GenBank/DDBJ whole genome shotgun (WGS) entry which is preliminary data.</text>
</comment>
<accession>A0A5M9I2F9</accession>
<protein>
    <recommendedName>
        <fullName evidence="3">DUF600 family protein</fullName>
    </recommendedName>
</protein>
<evidence type="ECO:0008006" key="3">
    <source>
        <dbReference type="Google" id="ProtNLM"/>
    </source>
</evidence>
<evidence type="ECO:0000313" key="1">
    <source>
        <dbReference type="EMBL" id="KAA8501462.1"/>
    </source>
</evidence>
<dbReference type="RefSeq" id="WP_150310760.1">
    <property type="nucleotide sequence ID" value="NZ_VMSO01000008.1"/>
</dbReference>
<dbReference type="AlphaFoldDB" id="A0A5M9I2F9"/>
<evidence type="ECO:0000313" key="2">
    <source>
        <dbReference type="Proteomes" id="UP000322025"/>
    </source>
</evidence>
<keyword evidence="2" id="KW-1185">Reference proteome</keyword>
<dbReference type="OrthoDB" id="2451627at2"/>
<sequence>MEVREKMSLVSKEDAMDREFEDEFMDAQSQIISLCVEFAGNRADKVYAYGSIEESSISFNAFFKIDGQIKTTNNIAADTDSIWDFLDLGESDLEKIKQICIHYGKPVPTELKMIYDCKSGKIDTKYKYESICSAKTGTDSSEIFMKWLDEVLQSIWKR</sequence>
<gene>
    <name evidence="1" type="ORF">FNY66_07590</name>
</gene>
<dbReference type="EMBL" id="VMSO01000008">
    <property type="protein sequence ID" value="KAA8501462.1"/>
    <property type="molecule type" value="Genomic_DNA"/>
</dbReference>
<dbReference type="Proteomes" id="UP000322025">
    <property type="component" value="Unassembled WGS sequence"/>
</dbReference>